<comment type="caution">
    <text evidence="1">The sequence shown here is derived from an EMBL/GenBank/DDBJ whole genome shotgun (WGS) entry which is preliminary data.</text>
</comment>
<evidence type="ECO:0000313" key="2">
    <source>
        <dbReference type="Proteomes" id="UP000568877"/>
    </source>
</evidence>
<protein>
    <submittedName>
        <fullName evidence="1">Uncharacterized protein</fullName>
    </submittedName>
</protein>
<evidence type="ECO:0000313" key="1">
    <source>
        <dbReference type="EMBL" id="GFP33144.1"/>
    </source>
</evidence>
<organism evidence="1 2">
    <name type="scientific">Candidatus Hakubella thermalkaliphila</name>
    <dbReference type="NCBI Taxonomy" id="2754717"/>
    <lineage>
        <taxon>Bacteria</taxon>
        <taxon>Bacillati</taxon>
        <taxon>Actinomycetota</taxon>
        <taxon>Actinomycetota incertae sedis</taxon>
        <taxon>Candidatus Hakubellales</taxon>
        <taxon>Candidatus Hakubellaceae</taxon>
        <taxon>Candidatus Hakubella</taxon>
    </lineage>
</organism>
<sequence>MEIQRRKTKKIYIGSVPIDANAHLTVQSLNKSSTS</sequence>
<feature type="non-terminal residue" evidence="1">
    <location>
        <position position="35"/>
    </location>
</feature>
<dbReference type="Proteomes" id="UP000568877">
    <property type="component" value="Unassembled WGS sequence"/>
</dbReference>
<accession>A0A6V8PMZ4</accession>
<gene>
    <name evidence="1" type="ORF">HKBW3S42_01465</name>
</gene>
<dbReference type="EMBL" id="BLSA01000294">
    <property type="protein sequence ID" value="GFP33144.1"/>
    <property type="molecule type" value="Genomic_DNA"/>
</dbReference>
<dbReference type="AlphaFoldDB" id="A0A6V8PMZ4"/>
<reference evidence="1 2" key="1">
    <citation type="journal article" date="2020" name="Front. Microbiol.">
        <title>Single-cell genomics of novel Actinobacteria with the Wood-Ljungdahl pathway discovered in a serpentinizing system.</title>
        <authorList>
            <person name="Merino N."/>
            <person name="Kawai M."/>
            <person name="Boyd E.S."/>
            <person name="Colman D.R."/>
            <person name="McGlynn S.E."/>
            <person name="Nealson K.H."/>
            <person name="Kurokawa K."/>
            <person name="Hongoh Y."/>
        </authorList>
    </citation>
    <scope>NUCLEOTIDE SEQUENCE [LARGE SCALE GENOMIC DNA]</scope>
    <source>
        <strain evidence="1 2">S42</strain>
    </source>
</reference>
<name>A0A6V8PMZ4_9ACTN</name>
<proteinExistence type="predicted"/>